<dbReference type="EC" id="3.1.4.-" evidence="7"/>
<comment type="catalytic activity">
    <reaction evidence="7">
        <text>[protein-PII]-L-tyrosine + UTP = [protein-PII]-uridylyl-L-tyrosine + diphosphate</text>
        <dbReference type="Rhea" id="RHEA:13673"/>
        <dbReference type="Rhea" id="RHEA-COMP:12147"/>
        <dbReference type="Rhea" id="RHEA-COMP:12148"/>
        <dbReference type="ChEBI" id="CHEBI:33019"/>
        <dbReference type="ChEBI" id="CHEBI:46398"/>
        <dbReference type="ChEBI" id="CHEBI:46858"/>
        <dbReference type="ChEBI" id="CHEBI:90602"/>
        <dbReference type="EC" id="2.7.7.59"/>
    </reaction>
</comment>
<dbReference type="InterPro" id="IPR043519">
    <property type="entry name" value="NT_sf"/>
</dbReference>
<dbReference type="PANTHER" id="PTHR47320:SF1">
    <property type="entry name" value="BIFUNCTIONAL URIDYLYLTRANSFERASE_URIDYLYL-REMOVING ENZYME"/>
    <property type="match status" value="1"/>
</dbReference>
<organism evidence="10 11">
    <name type="scientific">Neisseria montereyensis</name>
    <dbReference type="NCBI Taxonomy" id="2973938"/>
    <lineage>
        <taxon>Bacteria</taxon>
        <taxon>Pseudomonadati</taxon>
        <taxon>Pseudomonadota</taxon>
        <taxon>Betaproteobacteria</taxon>
        <taxon>Neisseriales</taxon>
        <taxon>Neisseriaceae</taxon>
        <taxon>Neisseria</taxon>
    </lineage>
</organism>
<dbReference type="SUPFAM" id="SSF81301">
    <property type="entry name" value="Nucleotidyltransferase"/>
    <property type="match status" value="1"/>
</dbReference>
<dbReference type="Gene3D" id="1.10.3210.10">
    <property type="entry name" value="Hypothetical protein af1432"/>
    <property type="match status" value="1"/>
</dbReference>
<evidence type="ECO:0000313" key="11">
    <source>
        <dbReference type="Proteomes" id="UP001166947"/>
    </source>
</evidence>
<comment type="domain">
    <text evidence="7">Has four distinct domains: an N-terminal nucleotidyltransferase (NT) domain responsible for UTase activity, a central HD domain that encodes UR activity, and two C-terminal ACT domains that seem to have a role in glutamine sensing.</text>
</comment>
<dbReference type="EMBL" id="JANUXW010000003">
    <property type="protein sequence ID" value="MCS4533784.1"/>
    <property type="molecule type" value="Genomic_DNA"/>
</dbReference>
<feature type="domain" description="ACT" evidence="8">
    <location>
        <begin position="674"/>
        <end position="762"/>
    </location>
</feature>
<dbReference type="PROSITE" id="PS51831">
    <property type="entry name" value="HD"/>
    <property type="match status" value="1"/>
</dbReference>
<dbReference type="CDD" id="cd04900">
    <property type="entry name" value="ACT_UUR-like_1"/>
    <property type="match status" value="1"/>
</dbReference>
<evidence type="ECO:0000313" key="10">
    <source>
        <dbReference type="EMBL" id="MCS4533784.1"/>
    </source>
</evidence>
<gene>
    <name evidence="7 10" type="primary">glnD</name>
    <name evidence="10" type="ORF">NXS09_05640</name>
</gene>
<dbReference type="InterPro" id="IPR006674">
    <property type="entry name" value="HD_domain"/>
</dbReference>
<comment type="function">
    <text evidence="7">Modifies, by uridylylation and deuridylylation, the PII regulatory proteins (GlnB and homologs), in response to the nitrogen status of the cell that GlnD senses through the glutamine level. Under low glutamine levels, catalyzes the conversion of the PII proteins and UTP to PII-UMP and PPi, while under higher glutamine levels, GlnD hydrolyzes PII-UMP to PII and UMP (deuridylylation). Thus, controls uridylylation state and activity of the PII proteins, and plays an important role in the regulation of nitrogen metabolism.</text>
</comment>
<dbReference type="PANTHER" id="PTHR47320">
    <property type="entry name" value="BIFUNCTIONAL URIDYLYLTRANSFERASE/URIDYLYL-REMOVING ENZYME"/>
    <property type="match status" value="1"/>
</dbReference>
<feature type="region of interest" description="Uridylyltransferase" evidence="7">
    <location>
        <begin position="1"/>
        <end position="317"/>
    </location>
</feature>
<evidence type="ECO:0000256" key="5">
    <source>
        <dbReference type="ARBA" id="ARBA00022842"/>
    </source>
</evidence>
<dbReference type="InterPro" id="IPR010043">
    <property type="entry name" value="UTase/UR"/>
</dbReference>
<dbReference type="SMART" id="SM00471">
    <property type="entry name" value="HDc"/>
    <property type="match status" value="1"/>
</dbReference>
<reference evidence="10" key="1">
    <citation type="submission" date="2022-08" db="EMBL/GenBank/DDBJ databases">
        <authorList>
            <person name="Volokhov D.V."/>
            <person name="Furtak V.A."/>
            <person name="Zagorodnyaya T.A."/>
        </authorList>
    </citation>
    <scope>NUCLEOTIDE SEQUENCE</scope>
    <source>
        <strain evidence="10">CSL10203-ORH2</strain>
    </source>
</reference>
<comment type="similarity">
    <text evidence="7">Belongs to the GlnD family.</text>
</comment>
<dbReference type="Proteomes" id="UP001166947">
    <property type="component" value="Unassembled WGS sequence"/>
</dbReference>
<comment type="caution">
    <text evidence="7">Lacks conserved residue(s) required for the propagation of feature annotation.</text>
</comment>
<dbReference type="SUPFAM" id="SSF55021">
    <property type="entry name" value="ACT-like"/>
    <property type="match status" value="2"/>
</dbReference>
<evidence type="ECO:0000256" key="2">
    <source>
        <dbReference type="ARBA" id="ARBA00022695"/>
    </source>
</evidence>
<dbReference type="PIRSF" id="PIRSF006288">
    <property type="entry name" value="PII_uridyltransf"/>
    <property type="match status" value="1"/>
</dbReference>
<dbReference type="HAMAP" id="MF_00277">
    <property type="entry name" value="PII_uridylyl_transf"/>
    <property type="match status" value="1"/>
</dbReference>
<keyword evidence="4 7" id="KW-0378">Hydrolase</keyword>
<dbReference type="PROSITE" id="PS51671">
    <property type="entry name" value="ACT"/>
    <property type="match status" value="2"/>
</dbReference>
<dbReference type="RefSeq" id="WP_259291580.1">
    <property type="nucleotide sequence ID" value="NZ_JANUXW010000003.1"/>
</dbReference>
<evidence type="ECO:0000256" key="7">
    <source>
        <dbReference type="HAMAP-Rule" id="MF_00277"/>
    </source>
</evidence>
<dbReference type="CDD" id="cd05401">
    <property type="entry name" value="NT_GlnE_GlnD_like"/>
    <property type="match status" value="1"/>
</dbReference>
<keyword evidence="1 7" id="KW-0808">Transferase</keyword>
<evidence type="ECO:0000256" key="6">
    <source>
        <dbReference type="ARBA" id="ARBA00023268"/>
    </source>
</evidence>
<dbReference type="SUPFAM" id="SSF109604">
    <property type="entry name" value="HD-domain/PDEase-like"/>
    <property type="match status" value="1"/>
</dbReference>
<comment type="cofactor">
    <cofactor evidence="7">
        <name>Mg(2+)</name>
        <dbReference type="ChEBI" id="CHEBI:18420"/>
    </cofactor>
</comment>
<dbReference type="CDD" id="cd04899">
    <property type="entry name" value="ACT_ACR-UUR-like_2"/>
    <property type="match status" value="1"/>
</dbReference>
<feature type="domain" description="ACT" evidence="8">
    <location>
        <begin position="788"/>
        <end position="856"/>
    </location>
</feature>
<reference evidence="10" key="2">
    <citation type="journal article" date="2023" name="Curr. Microbiol.">
        <title>Neisseria montereyensis sp. nov., Isolated from Oropharynx of California Sea Lion (Zalophus californianus): Genomic, Phylogenetic, and Phenotypic Study.</title>
        <authorList>
            <person name="Volokhov D.V."/>
            <person name="Zagorodnyaya T.A."/>
            <person name="Furtak V.A."/>
            <person name="Nattanmai G."/>
            <person name="Randall L."/>
            <person name="Jose S."/>
            <person name="Gao Y."/>
            <person name="Gulland F.M."/>
            <person name="Eisenberg T."/>
            <person name="Delmonte P."/>
            <person name="Blom J."/>
            <person name="Mitchell K.K."/>
        </authorList>
    </citation>
    <scope>NUCLEOTIDE SEQUENCE</scope>
    <source>
        <strain evidence="10">CSL10203-ORH2</strain>
    </source>
</reference>
<dbReference type="Pfam" id="PF08335">
    <property type="entry name" value="GlnD_UR_UTase"/>
    <property type="match status" value="1"/>
</dbReference>
<name>A0ABT2FC50_9NEIS</name>
<dbReference type="GO" id="GO:0008773">
    <property type="term" value="F:[protein-PII] uridylyltransferase activity"/>
    <property type="evidence" value="ECO:0007669"/>
    <property type="project" value="UniProtKB-EC"/>
</dbReference>
<keyword evidence="3" id="KW-0677">Repeat</keyword>
<keyword evidence="2 7" id="KW-0548">Nucleotidyltransferase</keyword>
<dbReference type="InterPro" id="IPR013546">
    <property type="entry name" value="PII_UdlTrfase/GS_AdlTrfase"/>
</dbReference>
<keyword evidence="6 7" id="KW-0511">Multifunctional enzyme</keyword>
<comment type="caution">
    <text evidence="10">The sequence shown here is derived from an EMBL/GenBank/DDBJ whole genome shotgun (WGS) entry which is preliminary data.</text>
</comment>
<comment type="catalytic activity">
    <reaction evidence="7">
        <text>[protein-PII]-uridylyl-L-tyrosine + H2O = [protein-PII]-L-tyrosine + UMP + H(+)</text>
        <dbReference type="Rhea" id="RHEA:48600"/>
        <dbReference type="Rhea" id="RHEA-COMP:12147"/>
        <dbReference type="Rhea" id="RHEA-COMP:12148"/>
        <dbReference type="ChEBI" id="CHEBI:15377"/>
        <dbReference type="ChEBI" id="CHEBI:15378"/>
        <dbReference type="ChEBI" id="CHEBI:46858"/>
        <dbReference type="ChEBI" id="CHEBI:57865"/>
        <dbReference type="ChEBI" id="CHEBI:90602"/>
    </reaction>
</comment>
<keyword evidence="11" id="KW-1185">Reference proteome</keyword>
<evidence type="ECO:0000256" key="3">
    <source>
        <dbReference type="ARBA" id="ARBA00022737"/>
    </source>
</evidence>
<evidence type="ECO:0000256" key="1">
    <source>
        <dbReference type="ARBA" id="ARBA00022679"/>
    </source>
</evidence>
<dbReference type="SUPFAM" id="SSF81593">
    <property type="entry name" value="Nucleotidyltransferase substrate binding subunit/domain"/>
    <property type="match status" value="1"/>
</dbReference>
<evidence type="ECO:0000259" key="9">
    <source>
        <dbReference type="PROSITE" id="PS51831"/>
    </source>
</evidence>
<accession>A0ABT2FC50</accession>
<protein>
    <recommendedName>
        <fullName evidence="7">Bifunctional uridylyltransferase/uridylyl-removing enzyme</fullName>
        <shortName evidence="7">UTase/UR</shortName>
    </recommendedName>
    <alternativeName>
        <fullName evidence="7">Bifunctional [protein-PII] modification enzyme</fullName>
    </alternativeName>
    <alternativeName>
        <fullName evidence="7">Bifunctional nitrogen sensor protein</fullName>
    </alternativeName>
    <domain>
        <recommendedName>
            <fullName evidence="7">[Protein-PII] uridylyltransferase</fullName>
            <shortName evidence="7">PII uridylyltransferase</shortName>
            <shortName evidence="7">UTase</shortName>
            <ecNumber evidence="7">2.7.7.59</ecNumber>
        </recommendedName>
    </domain>
    <domain>
        <recommendedName>
            <fullName evidence="7">[Protein-PII]-UMP uridylyl-removing enzyme</fullName>
            <shortName evidence="7">UR</shortName>
            <ecNumber evidence="7">3.1.4.-</ecNumber>
        </recommendedName>
    </domain>
</protein>
<evidence type="ECO:0000259" key="8">
    <source>
        <dbReference type="PROSITE" id="PS51671"/>
    </source>
</evidence>
<evidence type="ECO:0000256" key="4">
    <source>
        <dbReference type="ARBA" id="ARBA00022801"/>
    </source>
</evidence>
<proteinExistence type="inferred from homology"/>
<feature type="domain" description="HD" evidence="9">
    <location>
        <begin position="436"/>
        <end position="558"/>
    </location>
</feature>
<comment type="activity regulation">
    <text evidence="7">Uridylyltransferase (UTase) activity is inhibited by glutamine, while glutamine activates uridylyl-removing (UR) activity.</text>
</comment>
<dbReference type="CDD" id="cd00077">
    <property type="entry name" value="HDc"/>
    <property type="match status" value="1"/>
</dbReference>
<dbReference type="NCBIfam" id="TIGR01693">
    <property type="entry name" value="UTase_glnD"/>
    <property type="match status" value="1"/>
</dbReference>
<dbReference type="InterPro" id="IPR002912">
    <property type="entry name" value="ACT_dom"/>
</dbReference>
<dbReference type="Pfam" id="PF01966">
    <property type="entry name" value="HD"/>
    <property type="match status" value="1"/>
</dbReference>
<keyword evidence="5 7" id="KW-0460">Magnesium</keyword>
<dbReference type="InterPro" id="IPR003607">
    <property type="entry name" value="HD/PDEase_dom"/>
</dbReference>
<sequence length="856" mass="97945">MQAIIQAALDNLTTQKQQAIDSYRAKQRPAVFFARYGRALRQTLTLLWQHQFADSALCLLATGGFGRGEIYPYSDLDLAIVSEQALTEDEQDAISRFIQTLWDMHLVPALKAGSVDELCESAAEDITGDTAFLEARFLAGNEALAERFLHQMNLQRDTASFIEAKWVEMEQRHAKSQGSAAVLEPNIKTSPGGLRDIHTMFWIAKAQGLDTFLSLSSSDDILTHTEATMLLDSYKQLAAIRINLHLAAGRQEDRLIFDLQSQVAENMGWQDGERRIKSEKLMRVFYRASKTVTQLNGILLPMLRGRVFSLLRQFVGLIDDHYYQIDNQIAVYDKQLFEREPEHLFKILEIIQTHNNIDTIAPQTLRAWWAATFKIDQNFYNNPANRQRFIGFFKHGEGLTHLMRFLNLYGVLERYLPAWKNIVGLLQHDLFHIYPVDDHILTVLRNARRLAMDAHSHELPFASALMHGFERQYIIYLATMFHDIAKGRGGNHAIEGIGDARRFAADHFLDEEESEILCWLVEDHLLMSSVAQKEDIQNPDVIGHFCERVKTQERLTALYLLTVADIRGTNPKLWNNWKAGLFETLFHAASHRLAGGKDNRSAMISRRQQAATDQLNHAGTPEKLQKQLWRMLGSAYIVRHEMHDILWHTANLIHHIEQPLVRCRLFDPEGDALQVMVFMPNAPRLFARLCRIFNHHNMDILAARAFITDHDYILDTFTVQMPPQHTPGDYLDIQSALEAEINNFVHGYDTTENHATLRPVPSSRRSRHLPIAPVIRLNSDQDNPDWYTLEIVAVDRPYLLADMAEIFSAQDISLRYAKISTLGERAEDGFVIFSTALANPKKQLALKRALFEQLTV</sequence>
<dbReference type="InterPro" id="IPR045865">
    <property type="entry name" value="ACT-like_dom_sf"/>
</dbReference>
<dbReference type="EC" id="2.7.7.59" evidence="7"/>